<reference evidence="1 2" key="1">
    <citation type="journal article" date="2019" name="Nat. Ecol. Evol.">
        <title>Megaphylogeny resolves global patterns of mushroom evolution.</title>
        <authorList>
            <person name="Varga T."/>
            <person name="Krizsan K."/>
            <person name="Foldi C."/>
            <person name="Dima B."/>
            <person name="Sanchez-Garcia M."/>
            <person name="Sanchez-Ramirez S."/>
            <person name="Szollosi G.J."/>
            <person name="Szarkandi J.G."/>
            <person name="Papp V."/>
            <person name="Albert L."/>
            <person name="Andreopoulos W."/>
            <person name="Angelini C."/>
            <person name="Antonin V."/>
            <person name="Barry K.W."/>
            <person name="Bougher N.L."/>
            <person name="Buchanan P."/>
            <person name="Buyck B."/>
            <person name="Bense V."/>
            <person name="Catcheside P."/>
            <person name="Chovatia M."/>
            <person name="Cooper J."/>
            <person name="Damon W."/>
            <person name="Desjardin D."/>
            <person name="Finy P."/>
            <person name="Geml J."/>
            <person name="Haridas S."/>
            <person name="Hughes K."/>
            <person name="Justo A."/>
            <person name="Karasinski D."/>
            <person name="Kautmanova I."/>
            <person name="Kiss B."/>
            <person name="Kocsube S."/>
            <person name="Kotiranta H."/>
            <person name="LaButti K.M."/>
            <person name="Lechner B.E."/>
            <person name="Liimatainen K."/>
            <person name="Lipzen A."/>
            <person name="Lukacs Z."/>
            <person name="Mihaltcheva S."/>
            <person name="Morgado L.N."/>
            <person name="Niskanen T."/>
            <person name="Noordeloos M.E."/>
            <person name="Ohm R.A."/>
            <person name="Ortiz-Santana B."/>
            <person name="Ovrebo C."/>
            <person name="Racz N."/>
            <person name="Riley R."/>
            <person name="Savchenko A."/>
            <person name="Shiryaev A."/>
            <person name="Soop K."/>
            <person name="Spirin V."/>
            <person name="Szebenyi C."/>
            <person name="Tomsovsky M."/>
            <person name="Tulloss R.E."/>
            <person name="Uehling J."/>
            <person name="Grigoriev I.V."/>
            <person name="Vagvolgyi C."/>
            <person name="Papp T."/>
            <person name="Martin F.M."/>
            <person name="Miettinen O."/>
            <person name="Hibbett D.S."/>
            <person name="Nagy L.G."/>
        </authorList>
    </citation>
    <scope>NUCLEOTIDE SEQUENCE [LARGE SCALE GENOMIC DNA]</scope>
    <source>
        <strain evidence="1 2">HHB13444</strain>
    </source>
</reference>
<organism evidence="1 2">
    <name type="scientific">Polyporus arcularius HHB13444</name>
    <dbReference type="NCBI Taxonomy" id="1314778"/>
    <lineage>
        <taxon>Eukaryota</taxon>
        <taxon>Fungi</taxon>
        <taxon>Dikarya</taxon>
        <taxon>Basidiomycota</taxon>
        <taxon>Agaricomycotina</taxon>
        <taxon>Agaricomycetes</taxon>
        <taxon>Polyporales</taxon>
        <taxon>Polyporaceae</taxon>
        <taxon>Polyporus</taxon>
    </lineage>
</organism>
<accession>A0A5C3NRE9</accession>
<dbReference type="InParanoid" id="A0A5C3NRE9"/>
<dbReference type="AlphaFoldDB" id="A0A5C3NRE9"/>
<evidence type="ECO:0000313" key="2">
    <source>
        <dbReference type="Proteomes" id="UP000308197"/>
    </source>
</evidence>
<protein>
    <submittedName>
        <fullName evidence="1">Uncharacterized protein</fullName>
    </submittedName>
</protein>
<proteinExistence type="predicted"/>
<evidence type="ECO:0000313" key="1">
    <source>
        <dbReference type="EMBL" id="TFK80136.1"/>
    </source>
</evidence>
<sequence length="279" mass="30997">FFQSFCLANNLKIMMVSGQLPAVLHDLIDLIDCAFSGETPESGSITPSVYAAGSEPSLAVDERKKSPLPLATYDALLACIQGDSSLRGIAVYRLIQQDREGAIILNSEAQLLQHVEHRGNRYCTYSYYPGDSHVLFRESSGSRSRTQEAEHTALSLGQIQSIFIHKRLQADGSFVHQTFAALRRFNALSEADQRHDPYRRYQSLRATLIYSSPAPSIQVVPMRDITAQFVVCPYRTLQPMLSRQCMVAIPLDEVRASTPTSNACLELRADIISPSRKSS</sequence>
<dbReference type="EMBL" id="ML211839">
    <property type="protein sequence ID" value="TFK80136.1"/>
    <property type="molecule type" value="Genomic_DNA"/>
</dbReference>
<keyword evidence="2" id="KW-1185">Reference proteome</keyword>
<feature type="non-terminal residue" evidence="1">
    <location>
        <position position="1"/>
    </location>
</feature>
<dbReference type="Proteomes" id="UP000308197">
    <property type="component" value="Unassembled WGS sequence"/>
</dbReference>
<name>A0A5C3NRE9_9APHY</name>
<gene>
    <name evidence="1" type="ORF">K466DRAFT_504413</name>
</gene>